<evidence type="ECO:0000313" key="10">
    <source>
        <dbReference type="EMBL" id="CAF4931207.1"/>
    </source>
</evidence>
<evidence type="ECO:0000256" key="4">
    <source>
        <dbReference type="ARBA" id="ARBA00022617"/>
    </source>
</evidence>
<feature type="binding site" description="axial binding residue" evidence="8">
    <location>
        <position position="407"/>
    </location>
    <ligand>
        <name>heme b</name>
        <dbReference type="ChEBI" id="CHEBI:60344"/>
    </ligand>
    <ligandPart>
        <name>Fe</name>
        <dbReference type="ChEBI" id="CHEBI:18248"/>
    </ligandPart>
</feature>
<dbReference type="Pfam" id="PF03098">
    <property type="entry name" value="An_peroxidase"/>
    <property type="match status" value="1"/>
</dbReference>
<evidence type="ECO:0000256" key="8">
    <source>
        <dbReference type="PIRSR" id="PIRSR619791-2"/>
    </source>
</evidence>
<dbReference type="InterPro" id="IPR037120">
    <property type="entry name" value="Haem_peroxidase_sf_animal"/>
</dbReference>
<dbReference type="AlphaFoldDB" id="A0A821WYT5"/>
<keyword evidence="5 9" id="KW-0732">Signal</keyword>
<sequence length="718" mass="80845">MNKVLAFIVICACVGVDYVLTYPEYSDPSKELPVIGLGEIKCKYSGLGSLSSTRSVRQVRSESCAVPPTECPSSKYRSYDGSCNNLDNPGWGMPDTPYGKLLRINYADGISKLPVSIDGDDLPNVREISTAAFPDKLVEDPKWNLNAQQWGQFVAHDMSLTASGVSADDKPAVCCSNGQFGPDATTNPICAPIKVPANDSFHAPYGTQCLNFVRTGSTRDRKCTPEDSAAIPVSVVTAYMDLSLVYGNTESEIQKLRSFQGGKMLTDFRGGQEWPPQEASPTKACAGAESDNEPCYMTGDSRMNQSPHLAILHILMLREHNRLAGELAEINPGWSDEKIFQEARRINIAQYQHLNYYEYLPIFLGYNNMLRNRLIYPDTEDYVNDYNSNVDASVSDEHATAAFRHFHTLIRGYLHLMKEDRKLAAYTRLSDWFDRPIMLEVSNFFDELTMGFTAQPQSASDQFWDSETINYLFRHNKAVGTDLRALDIQRGRDHGLGTYTEARAICGLPVPRTFDDMKEYISEENVEILAVLYKDVKDIDLVVGGSLENNVHGAEAGPTYLCLLTEQFYRTRVGDRYFYENGDSEIAFTPILFYLTIIRAKDVRIQLDSQDLLNIIKGLILKDVPVHTRGVLSNFRSQYRNPYHPEDGMVDEHTKEVFSRKINKSKSDVLEQKIDEENNIFLNDPNKISEDELEENSIEMNTTRANVESNKIDSALKT</sequence>
<dbReference type="CDD" id="cd09823">
    <property type="entry name" value="peroxinectin_like"/>
    <property type="match status" value="1"/>
</dbReference>
<dbReference type="OrthoDB" id="823504at2759"/>
<evidence type="ECO:0000256" key="9">
    <source>
        <dbReference type="SAM" id="SignalP"/>
    </source>
</evidence>
<dbReference type="SUPFAM" id="SSF48113">
    <property type="entry name" value="Heme-dependent peroxidases"/>
    <property type="match status" value="1"/>
</dbReference>
<keyword evidence="11" id="KW-1185">Reference proteome</keyword>
<keyword evidence="4 8" id="KW-0349">Heme</keyword>
<evidence type="ECO:0000256" key="3">
    <source>
        <dbReference type="ARBA" id="ARBA00022559"/>
    </source>
</evidence>
<dbReference type="PANTHER" id="PTHR11475:SF86">
    <property type="entry name" value="PEROXIDASE"/>
    <property type="match status" value="1"/>
</dbReference>
<accession>A0A821WYT5</accession>
<dbReference type="PANTHER" id="PTHR11475">
    <property type="entry name" value="OXIDASE/PEROXIDASE"/>
    <property type="match status" value="1"/>
</dbReference>
<evidence type="ECO:0008006" key="12">
    <source>
        <dbReference type="Google" id="ProtNLM"/>
    </source>
</evidence>
<dbReference type="InterPro" id="IPR019791">
    <property type="entry name" value="Haem_peroxidase_animal"/>
</dbReference>
<organism evidence="10 11">
    <name type="scientific">Pieris macdunnoughi</name>
    <dbReference type="NCBI Taxonomy" id="345717"/>
    <lineage>
        <taxon>Eukaryota</taxon>
        <taxon>Metazoa</taxon>
        <taxon>Ecdysozoa</taxon>
        <taxon>Arthropoda</taxon>
        <taxon>Hexapoda</taxon>
        <taxon>Insecta</taxon>
        <taxon>Pterygota</taxon>
        <taxon>Neoptera</taxon>
        <taxon>Endopterygota</taxon>
        <taxon>Lepidoptera</taxon>
        <taxon>Glossata</taxon>
        <taxon>Ditrysia</taxon>
        <taxon>Papilionoidea</taxon>
        <taxon>Pieridae</taxon>
        <taxon>Pierinae</taxon>
        <taxon>Pieris</taxon>
    </lineage>
</organism>
<dbReference type="PROSITE" id="PS50292">
    <property type="entry name" value="PEROXIDASE_3"/>
    <property type="match status" value="1"/>
</dbReference>
<dbReference type="Proteomes" id="UP000663880">
    <property type="component" value="Unassembled WGS sequence"/>
</dbReference>
<keyword evidence="6" id="KW-0560">Oxidoreductase</keyword>
<dbReference type="GO" id="GO:0046872">
    <property type="term" value="F:metal ion binding"/>
    <property type="evidence" value="ECO:0007669"/>
    <property type="project" value="UniProtKB-KW"/>
</dbReference>
<keyword evidence="8" id="KW-0479">Metal-binding</keyword>
<comment type="subcellular location">
    <subcellularLocation>
        <location evidence="1">Secreted</location>
    </subcellularLocation>
</comment>
<protein>
    <recommendedName>
        <fullName evidence="12">Peroxidase</fullName>
    </recommendedName>
</protein>
<gene>
    <name evidence="10" type="ORF">PMACD_LOCUS13881</name>
</gene>
<dbReference type="GO" id="GO:0005576">
    <property type="term" value="C:extracellular region"/>
    <property type="evidence" value="ECO:0007669"/>
    <property type="project" value="UniProtKB-SubCell"/>
</dbReference>
<evidence type="ECO:0000256" key="7">
    <source>
        <dbReference type="ARBA" id="ARBA00023004"/>
    </source>
</evidence>
<dbReference type="InterPro" id="IPR010255">
    <property type="entry name" value="Haem_peroxidase_sf"/>
</dbReference>
<feature type="signal peptide" evidence="9">
    <location>
        <begin position="1"/>
        <end position="21"/>
    </location>
</feature>
<evidence type="ECO:0000256" key="1">
    <source>
        <dbReference type="ARBA" id="ARBA00004613"/>
    </source>
</evidence>
<dbReference type="GO" id="GO:0004601">
    <property type="term" value="F:peroxidase activity"/>
    <property type="evidence" value="ECO:0007669"/>
    <property type="project" value="UniProtKB-KW"/>
</dbReference>
<dbReference type="PRINTS" id="PR00457">
    <property type="entry name" value="ANPEROXIDASE"/>
</dbReference>
<proteinExistence type="predicted"/>
<dbReference type="GO" id="GO:0006979">
    <property type="term" value="P:response to oxidative stress"/>
    <property type="evidence" value="ECO:0007669"/>
    <property type="project" value="InterPro"/>
</dbReference>
<evidence type="ECO:0000256" key="2">
    <source>
        <dbReference type="ARBA" id="ARBA00022525"/>
    </source>
</evidence>
<dbReference type="FunFam" id="1.10.640.10:FF:000003">
    <property type="entry name" value="chorion peroxidase"/>
    <property type="match status" value="1"/>
</dbReference>
<keyword evidence="3" id="KW-0575">Peroxidase</keyword>
<dbReference type="GO" id="GO:0020037">
    <property type="term" value="F:heme binding"/>
    <property type="evidence" value="ECO:0007669"/>
    <property type="project" value="InterPro"/>
</dbReference>
<evidence type="ECO:0000313" key="11">
    <source>
        <dbReference type="Proteomes" id="UP000663880"/>
    </source>
</evidence>
<keyword evidence="2" id="KW-0964">Secreted</keyword>
<evidence type="ECO:0000256" key="5">
    <source>
        <dbReference type="ARBA" id="ARBA00022729"/>
    </source>
</evidence>
<feature type="chain" id="PRO_5032685198" description="Peroxidase" evidence="9">
    <location>
        <begin position="22"/>
        <end position="718"/>
    </location>
</feature>
<reference evidence="10" key="1">
    <citation type="submission" date="2021-02" db="EMBL/GenBank/DDBJ databases">
        <authorList>
            <person name="Steward A R."/>
        </authorList>
    </citation>
    <scope>NUCLEOTIDE SEQUENCE</scope>
</reference>
<dbReference type="GO" id="GO:0022412">
    <property type="term" value="P:cellular process involved in reproduction in multicellular organism"/>
    <property type="evidence" value="ECO:0007669"/>
    <property type="project" value="UniProtKB-ARBA"/>
</dbReference>
<comment type="caution">
    <text evidence="10">The sequence shown here is derived from an EMBL/GenBank/DDBJ whole genome shotgun (WGS) entry which is preliminary data.</text>
</comment>
<keyword evidence="7 8" id="KW-0408">Iron</keyword>
<dbReference type="Gene3D" id="1.10.640.10">
    <property type="entry name" value="Haem peroxidase domain superfamily, animal type"/>
    <property type="match status" value="1"/>
</dbReference>
<dbReference type="EMBL" id="CAJOBZ010000062">
    <property type="protein sequence ID" value="CAF4931207.1"/>
    <property type="molecule type" value="Genomic_DNA"/>
</dbReference>
<name>A0A821WYT5_9NEOP</name>
<evidence type="ECO:0000256" key="6">
    <source>
        <dbReference type="ARBA" id="ARBA00023002"/>
    </source>
</evidence>